<evidence type="ECO:0000256" key="7">
    <source>
        <dbReference type="SAM" id="Phobius"/>
    </source>
</evidence>
<dbReference type="Pfam" id="PF00005">
    <property type="entry name" value="ABC_tran"/>
    <property type="match status" value="1"/>
</dbReference>
<evidence type="ECO:0000256" key="4">
    <source>
        <dbReference type="ARBA" id="ARBA00022840"/>
    </source>
</evidence>
<dbReference type="InterPro" id="IPR027417">
    <property type="entry name" value="P-loop_NTPase"/>
</dbReference>
<evidence type="ECO:0000313" key="11">
    <source>
        <dbReference type="Proteomes" id="UP000315343"/>
    </source>
</evidence>
<dbReference type="InterPro" id="IPR036640">
    <property type="entry name" value="ABC1_TM_sf"/>
</dbReference>
<keyword evidence="4 10" id="KW-0067">ATP-binding</keyword>
<evidence type="ECO:0000313" key="10">
    <source>
        <dbReference type="EMBL" id="TWH78434.1"/>
    </source>
</evidence>
<dbReference type="SUPFAM" id="SSF90123">
    <property type="entry name" value="ABC transporter transmembrane region"/>
    <property type="match status" value="1"/>
</dbReference>
<dbReference type="GO" id="GO:0016887">
    <property type="term" value="F:ATP hydrolysis activity"/>
    <property type="evidence" value="ECO:0007669"/>
    <property type="project" value="InterPro"/>
</dbReference>
<keyword evidence="5 7" id="KW-1133">Transmembrane helix</keyword>
<dbReference type="Gene3D" id="3.40.50.300">
    <property type="entry name" value="P-loop containing nucleotide triphosphate hydrolases"/>
    <property type="match status" value="1"/>
</dbReference>
<feature type="transmembrane region" description="Helical" evidence="7">
    <location>
        <begin position="58"/>
        <end position="78"/>
    </location>
</feature>
<dbReference type="SMART" id="SM00382">
    <property type="entry name" value="AAA"/>
    <property type="match status" value="1"/>
</dbReference>
<dbReference type="InterPro" id="IPR003439">
    <property type="entry name" value="ABC_transporter-like_ATP-bd"/>
</dbReference>
<accession>A0A562J678</accession>
<dbReference type="SUPFAM" id="SSF52540">
    <property type="entry name" value="P-loop containing nucleoside triphosphate hydrolases"/>
    <property type="match status" value="1"/>
</dbReference>
<protein>
    <submittedName>
        <fullName evidence="10">ATP-binding cassette subfamily B protein</fullName>
    </submittedName>
</protein>
<keyword evidence="3" id="KW-0547">Nucleotide-binding</keyword>
<dbReference type="PANTHER" id="PTHR24221">
    <property type="entry name" value="ATP-BINDING CASSETTE SUB-FAMILY B"/>
    <property type="match status" value="1"/>
</dbReference>
<dbReference type="PROSITE" id="PS00211">
    <property type="entry name" value="ABC_TRANSPORTER_1"/>
    <property type="match status" value="1"/>
</dbReference>
<comment type="caution">
    <text evidence="10">The sequence shown here is derived from an EMBL/GenBank/DDBJ whole genome shotgun (WGS) entry which is preliminary data.</text>
</comment>
<sequence length="577" mass="64884">MKKYNVKNSVIGTAKKNKIYIALLLLLVAAATILNVVPPLLMKKLIDYNFTLKTEDKLIFTAVIYVMVIFATGVVNFFREAVLTVLGQNITTDIRLLMMEKLEKISASYFSKNESGQISSRLINDVDAVSSMFTSGIAGMAIDLFKIIGVLISVFYLSRGLGIIALLLLPVIYFITRFFQKKMLGAQIENRKQVGEVNNHIAESFKNIFMIKSFSKESYMEDKYGLILENNYETLEKVNFYDSIFSPIIRIIRAAVIAFIAVMCSKELDYLGISVGMAAASIDLISSLFTPVENLGMELQSIQKSLSGVKRVDEFLREEEDIKETKEIFNFDINNVDIRFNNVSFAYDKGNEVLKDINFQINSFEKVTFTGRTGVGKSTLFKLIVGLLKPTEGSITINGTDVFQIQNKDKRKIFGYVEQNFHMIKGTVADQVSLGDSDITMDQIKNALNMVGLLEYVEGFEQGCSTVVQNENIFSQGQRQLLSIARALVNNPPILILDEITANLDQVTEEKIVSVLEKACENRTILTISHRLSSMAASDKIVILEAGRVKNIGTPEMLLKNDQWYKNHMKLENLTWT</sequence>
<reference evidence="10 11" key="1">
    <citation type="submission" date="2019-07" db="EMBL/GenBank/DDBJ databases">
        <title>Genomic Encyclopedia of Type Strains, Phase I: the one thousand microbial genomes (KMG-I) project.</title>
        <authorList>
            <person name="Kyrpides N."/>
        </authorList>
    </citation>
    <scope>NUCLEOTIDE SEQUENCE [LARGE SCALE GENOMIC DNA]</scope>
    <source>
        <strain evidence="10 11">DSM 13558</strain>
    </source>
</reference>
<feature type="transmembrane region" description="Helical" evidence="7">
    <location>
        <begin position="147"/>
        <end position="175"/>
    </location>
</feature>
<evidence type="ECO:0000259" key="9">
    <source>
        <dbReference type="PROSITE" id="PS50929"/>
    </source>
</evidence>
<dbReference type="Pfam" id="PF00664">
    <property type="entry name" value="ABC_membrane"/>
    <property type="match status" value="1"/>
</dbReference>
<feature type="domain" description="ABC transporter" evidence="8">
    <location>
        <begin position="338"/>
        <end position="571"/>
    </location>
</feature>
<evidence type="ECO:0000256" key="5">
    <source>
        <dbReference type="ARBA" id="ARBA00022989"/>
    </source>
</evidence>
<dbReference type="PANTHER" id="PTHR24221:SF654">
    <property type="entry name" value="ATP-BINDING CASSETTE SUB-FAMILY B MEMBER 6"/>
    <property type="match status" value="1"/>
</dbReference>
<dbReference type="AlphaFoldDB" id="A0A562J678"/>
<dbReference type="GO" id="GO:0005524">
    <property type="term" value="F:ATP binding"/>
    <property type="evidence" value="ECO:0007669"/>
    <property type="project" value="UniProtKB-KW"/>
</dbReference>
<dbReference type="InterPro" id="IPR003593">
    <property type="entry name" value="AAA+_ATPase"/>
</dbReference>
<evidence type="ECO:0000256" key="6">
    <source>
        <dbReference type="ARBA" id="ARBA00023136"/>
    </source>
</evidence>
<dbReference type="PROSITE" id="PS50929">
    <property type="entry name" value="ABC_TM1F"/>
    <property type="match status" value="1"/>
</dbReference>
<evidence type="ECO:0000256" key="1">
    <source>
        <dbReference type="ARBA" id="ARBA00004651"/>
    </source>
</evidence>
<dbReference type="EMBL" id="VLKH01000009">
    <property type="protein sequence ID" value="TWH78434.1"/>
    <property type="molecule type" value="Genomic_DNA"/>
</dbReference>
<evidence type="ECO:0000256" key="2">
    <source>
        <dbReference type="ARBA" id="ARBA00022692"/>
    </source>
</evidence>
<dbReference type="GO" id="GO:0005886">
    <property type="term" value="C:plasma membrane"/>
    <property type="evidence" value="ECO:0007669"/>
    <property type="project" value="UniProtKB-SubCell"/>
</dbReference>
<evidence type="ECO:0000259" key="8">
    <source>
        <dbReference type="PROSITE" id="PS50893"/>
    </source>
</evidence>
<gene>
    <name evidence="10" type="ORF">LY60_02893</name>
</gene>
<dbReference type="GO" id="GO:0140359">
    <property type="term" value="F:ABC-type transporter activity"/>
    <property type="evidence" value="ECO:0007669"/>
    <property type="project" value="InterPro"/>
</dbReference>
<feature type="transmembrane region" description="Helical" evidence="7">
    <location>
        <begin position="20"/>
        <end position="38"/>
    </location>
</feature>
<organism evidence="10 11">
    <name type="scientific">Sedimentibacter saalensis</name>
    <dbReference type="NCBI Taxonomy" id="130788"/>
    <lineage>
        <taxon>Bacteria</taxon>
        <taxon>Bacillati</taxon>
        <taxon>Bacillota</taxon>
        <taxon>Tissierellia</taxon>
        <taxon>Sedimentibacter</taxon>
    </lineage>
</organism>
<keyword evidence="2 7" id="KW-0812">Transmembrane</keyword>
<dbReference type="Proteomes" id="UP000315343">
    <property type="component" value="Unassembled WGS sequence"/>
</dbReference>
<name>A0A562J678_9FIRM</name>
<evidence type="ECO:0000256" key="3">
    <source>
        <dbReference type="ARBA" id="ARBA00022741"/>
    </source>
</evidence>
<comment type="subcellular location">
    <subcellularLocation>
        <location evidence="1">Cell membrane</location>
        <topology evidence="1">Multi-pass membrane protein</topology>
    </subcellularLocation>
</comment>
<dbReference type="InterPro" id="IPR039421">
    <property type="entry name" value="Type_1_exporter"/>
</dbReference>
<dbReference type="RefSeq" id="WP_145085138.1">
    <property type="nucleotide sequence ID" value="NZ_DAMBUX010000018.1"/>
</dbReference>
<dbReference type="Gene3D" id="1.20.1560.10">
    <property type="entry name" value="ABC transporter type 1, transmembrane domain"/>
    <property type="match status" value="1"/>
</dbReference>
<keyword evidence="11" id="KW-1185">Reference proteome</keyword>
<feature type="domain" description="ABC transmembrane type-1" evidence="9">
    <location>
        <begin position="22"/>
        <end position="304"/>
    </location>
</feature>
<dbReference type="OrthoDB" id="9770415at2"/>
<dbReference type="InterPro" id="IPR017871">
    <property type="entry name" value="ABC_transporter-like_CS"/>
</dbReference>
<dbReference type="InterPro" id="IPR011527">
    <property type="entry name" value="ABC1_TM_dom"/>
</dbReference>
<keyword evidence="6 7" id="KW-0472">Membrane</keyword>
<dbReference type="GO" id="GO:0034040">
    <property type="term" value="F:ATPase-coupled lipid transmembrane transporter activity"/>
    <property type="evidence" value="ECO:0007669"/>
    <property type="project" value="TreeGrafter"/>
</dbReference>
<dbReference type="PROSITE" id="PS50893">
    <property type="entry name" value="ABC_TRANSPORTER_2"/>
    <property type="match status" value="1"/>
</dbReference>
<proteinExistence type="predicted"/>